<keyword evidence="3" id="KW-0238">DNA-binding</keyword>
<evidence type="ECO:0000256" key="6">
    <source>
        <dbReference type="ARBA" id="ARBA00023242"/>
    </source>
</evidence>
<keyword evidence="4" id="KW-0010">Activator</keyword>
<dbReference type="GO" id="GO:0000978">
    <property type="term" value="F:RNA polymerase II cis-regulatory region sequence-specific DNA binding"/>
    <property type="evidence" value="ECO:0007669"/>
    <property type="project" value="TreeGrafter"/>
</dbReference>
<dbReference type="PANTHER" id="PTHR10252">
    <property type="entry name" value="HISTONE-LIKE TRANSCRIPTION FACTOR CCAAT-RELATED"/>
    <property type="match status" value="1"/>
</dbReference>
<evidence type="ECO:0000256" key="4">
    <source>
        <dbReference type="ARBA" id="ARBA00023159"/>
    </source>
</evidence>
<dbReference type="CDD" id="cd22908">
    <property type="entry name" value="HFD_NFYC-like"/>
    <property type="match status" value="1"/>
</dbReference>
<keyword evidence="5" id="KW-0804">Transcription</keyword>
<protein>
    <recommendedName>
        <fullName evidence="9">Core Histone H2A/H2B/H3 domain-containing protein</fullName>
    </recommendedName>
</protein>
<dbReference type="EMBL" id="UFAJ01000255">
    <property type="protein sequence ID" value="SSD60029.1"/>
    <property type="molecule type" value="Genomic_DNA"/>
</dbReference>
<dbReference type="SUPFAM" id="SSF47113">
    <property type="entry name" value="Histone-fold"/>
    <property type="match status" value="1"/>
</dbReference>
<evidence type="ECO:0000256" key="5">
    <source>
        <dbReference type="ARBA" id="ARBA00023163"/>
    </source>
</evidence>
<evidence type="ECO:0000256" key="8">
    <source>
        <dbReference type="SAM" id="MobiDB-lite"/>
    </source>
</evidence>
<gene>
    <name evidence="10" type="ORF">SCODWIG_01790</name>
</gene>
<feature type="compositionally biased region" description="Basic and acidic residues" evidence="8">
    <location>
        <begin position="86"/>
        <end position="99"/>
    </location>
</feature>
<evidence type="ECO:0000313" key="11">
    <source>
        <dbReference type="Proteomes" id="UP000262825"/>
    </source>
</evidence>
<dbReference type="VEuPathDB" id="FungiDB:SCODWIG_01790"/>
<feature type="domain" description="Core Histone H2A/H2B/H3" evidence="9">
    <location>
        <begin position="154"/>
        <end position="227"/>
    </location>
</feature>
<dbReference type="InterPro" id="IPR007125">
    <property type="entry name" value="H2A/H2B/H3"/>
</dbReference>
<keyword evidence="11" id="KW-1185">Reference proteome</keyword>
<evidence type="ECO:0000313" key="10">
    <source>
        <dbReference type="EMBL" id="SSD60029.1"/>
    </source>
</evidence>
<proteinExistence type="inferred from homology"/>
<dbReference type="GO" id="GO:0046982">
    <property type="term" value="F:protein heterodimerization activity"/>
    <property type="evidence" value="ECO:0007669"/>
    <property type="project" value="InterPro"/>
</dbReference>
<accession>A0A376B635</accession>
<keyword evidence="6" id="KW-0539">Nucleus</keyword>
<dbReference type="InterPro" id="IPR050568">
    <property type="entry name" value="Transcr_DNA_Rep_Reg"/>
</dbReference>
<evidence type="ECO:0000256" key="3">
    <source>
        <dbReference type="ARBA" id="ARBA00023125"/>
    </source>
</evidence>
<feature type="region of interest" description="Disordered" evidence="8">
    <location>
        <begin position="72"/>
        <end position="107"/>
    </location>
</feature>
<dbReference type="PANTHER" id="PTHR10252:SF8">
    <property type="entry name" value="NUCLEAR TRANSCRIPTION FACTOR Y SUBUNIT GAMMA"/>
    <property type="match status" value="1"/>
</dbReference>
<evidence type="ECO:0000256" key="1">
    <source>
        <dbReference type="ARBA" id="ARBA00004123"/>
    </source>
</evidence>
<dbReference type="InterPro" id="IPR009072">
    <property type="entry name" value="Histone-fold"/>
</dbReference>
<dbReference type="AlphaFoldDB" id="A0A376B635"/>
<reference evidence="11" key="1">
    <citation type="submission" date="2018-06" db="EMBL/GenBank/DDBJ databases">
        <authorList>
            <person name="Guldener U."/>
        </authorList>
    </citation>
    <scope>NUCLEOTIDE SEQUENCE [LARGE SCALE GENOMIC DNA]</scope>
    <source>
        <strain evidence="11">UTAD17</strain>
    </source>
</reference>
<dbReference type="GO" id="GO:0001228">
    <property type="term" value="F:DNA-binding transcription activator activity, RNA polymerase II-specific"/>
    <property type="evidence" value="ECO:0007669"/>
    <property type="project" value="TreeGrafter"/>
</dbReference>
<evidence type="ECO:0000259" key="9">
    <source>
        <dbReference type="Pfam" id="PF00125"/>
    </source>
</evidence>
<dbReference type="FunFam" id="1.10.20.10:FF:000017">
    <property type="entry name" value="Ccaat-binding factor complex subunit"/>
    <property type="match status" value="1"/>
</dbReference>
<dbReference type="Gene3D" id="1.10.20.10">
    <property type="entry name" value="Histone, subunit A"/>
    <property type="match status" value="1"/>
</dbReference>
<evidence type="ECO:0000256" key="7">
    <source>
        <dbReference type="ARBA" id="ARBA00038129"/>
    </source>
</evidence>
<dbReference type="GO" id="GO:0016602">
    <property type="term" value="C:CCAAT-binding factor complex"/>
    <property type="evidence" value="ECO:0007669"/>
    <property type="project" value="TreeGrafter"/>
</dbReference>
<comment type="similarity">
    <text evidence="7">Belongs to the NFYC/HAP5 subunit family.</text>
</comment>
<dbReference type="Proteomes" id="UP000262825">
    <property type="component" value="Unassembled WGS sequence"/>
</dbReference>
<dbReference type="Pfam" id="PF00125">
    <property type="entry name" value="Histone"/>
    <property type="match status" value="1"/>
</dbReference>
<comment type="subcellular location">
    <subcellularLocation>
        <location evidence="1">Nucleus</location>
    </subcellularLocation>
</comment>
<keyword evidence="2" id="KW-0805">Transcription regulation</keyword>
<evidence type="ECO:0000256" key="2">
    <source>
        <dbReference type="ARBA" id="ARBA00023015"/>
    </source>
</evidence>
<sequence length="245" mass="27949">MDNINNAHLIRVNSGVEATEINNLPANSTTTNNIDTTIQDNVNDNNTLNLHESLIQNISSSATDNNIQASYPIQGGMENYNQNTFDKGERKTEGEKGKAEEEEEEEEEEILVEDEEDVFRNVAQGLEGKYRDLLIDFWQQLINQIESTNEPYTNIKNDFKSHSLPLARIKKVMKTDENVKMISAETPILFSQACEIFITELTLRAWCVADGDKRRTLQKQDVAEALQKSDMYDFLIDIVPRTFPK</sequence>
<organism evidence="10 11">
    <name type="scientific">Saccharomycodes ludwigii</name>
    <dbReference type="NCBI Taxonomy" id="36035"/>
    <lineage>
        <taxon>Eukaryota</taxon>
        <taxon>Fungi</taxon>
        <taxon>Dikarya</taxon>
        <taxon>Ascomycota</taxon>
        <taxon>Saccharomycotina</taxon>
        <taxon>Saccharomycetes</taxon>
        <taxon>Saccharomycodales</taxon>
        <taxon>Saccharomycodaceae</taxon>
        <taxon>Saccharomycodes</taxon>
    </lineage>
</organism>
<name>A0A376B635_9ASCO</name>